<name>A0A0M4LGY9_BIFLI</name>
<dbReference type="Proteomes" id="UP000067206">
    <property type="component" value="Chromosome"/>
</dbReference>
<organism evidence="1">
    <name type="scientific">Bifidobacterium longum subsp. infantis</name>
    <dbReference type="NCBI Taxonomy" id="1682"/>
    <lineage>
        <taxon>Bacteria</taxon>
        <taxon>Bacillati</taxon>
        <taxon>Actinomycetota</taxon>
        <taxon>Actinomycetes</taxon>
        <taxon>Bifidobacteriales</taxon>
        <taxon>Bifidobacteriaceae</taxon>
        <taxon>Bifidobacterium</taxon>
    </lineage>
</organism>
<protein>
    <submittedName>
        <fullName evidence="1">Uncharacterized protein</fullName>
    </submittedName>
</protein>
<dbReference type="RefSeq" id="WP_129558967.1">
    <property type="nucleotide sequence ID" value="NZ_CP010411.1"/>
</dbReference>
<accession>A0A0M4LGY9</accession>
<proteinExistence type="predicted"/>
<dbReference type="EMBL" id="CP010411">
    <property type="protein sequence ID" value="ALE09208.1"/>
    <property type="molecule type" value="Genomic_DNA"/>
</dbReference>
<dbReference type="AlphaFoldDB" id="A0A0M4LGY9"/>
<reference evidence="1" key="1">
    <citation type="submission" date="2014-12" db="EMBL/GenBank/DDBJ databases">
        <title>Complete genome sequence of Bifidobacterium longum subsp. infantis BT1.</title>
        <authorList>
            <person name="Kim J.F."/>
            <person name="Kwak M.-J."/>
        </authorList>
    </citation>
    <scope>NUCLEOTIDE SEQUENCE [LARGE SCALE GENOMIC DNA]</scope>
    <source>
        <strain evidence="1">BT1</strain>
    </source>
</reference>
<sequence>MIEWIKTTIHLFDAIMSLCRQAVLHTIPIAKRLFSRIKFLSKQWKTLKQLRHSNDRRSYKKIFIITIIVTACIEVISDIPLSQFYTLLPREEYEEVFPFIITIFNKTSTFIHFLSGATSAMLVSLTVATSIKYGLQLISWRWSIAGLALTVIVTIINSKYLIVLHLCEVIGRIIPQNSLIHYYGALPYTCTLCMIYVSAMVLMENCVGMIFCCDALLNRIIVTPVSETDPDVLEWQGQLRPLLVSARMKSLSGKTDQ</sequence>
<evidence type="ECO:0000313" key="1">
    <source>
        <dbReference type="EMBL" id="ALE09208.1"/>
    </source>
</evidence>
<gene>
    <name evidence="1" type="ORF">RY67_1174</name>
</gene>
<dbReference type="PATRIC" id="fig|1682.24.peg.1139"/>